<dbReference type="InterPro" id="IPR001906">
    <property type="entry name" value="Terpene_synth_N"/>
</dbReference>
<dbReference type="InterPro" id="IPR036965">
    <property type="entry name" value="Terpene_synth_N_sf"/>
</dbReference>
<name>A0A2G9H485_9LAMI</name>
<dbReference type="EC" id="4.2.1.133" evidence="2"/>
<evidence type="ECO:0000259" key="1">
    <source>
        <dbReference type="Pfam" id="PF01397"/>
    </source>
</evidence>
<proteinExistence type="predicted"/>
<dbReference type="GO" id="GO:0009686">
    <property type="term" value="P:gibberellin biosynthetic process"/>
    <property type="evidence" value="ECO:0007669"/>
    <property type="project" value="TreeGrafter"/>
</dbReference>
<dbReference type="GO" id="GO:0102161">
    <property type="term" value="F:copal-8-ol diphosphate synthase activity"/>
    <property type="evidence" value="ECO:0007669"/>
    <property type="project" value="UniProtKB-EC"/>
</dbReference>
<reference evidence="3" key="1">
    <citation type="journal article" date="2018" name="Gigascience">
        <title>Genome assembly of the Pink Ipe (Handroanthus impetiginosus, Bignoniaceae), a highly valued, ecologically keystone Neotropical timber forest tree.</title>
        <authorList>
            <person name="Silva-Junior O.B."/>
            <person name="Grattapaglia D."/>
            <person name="Novaes E."/>
            <person name="Collevatti R.G."/>
        </authorList>
    </citation>
    <scope>NUCLEOTIDE SEQUENCE [LARGE SCALE GENOMIC DNA]</scope>
    <source>
        <strain evidence="3">cv. UFG-1</strain>
    </source>
</reference>
<dbReference type="EMBL" id="NKXS01002723">
    <property type="protein sequence ID" value="PIN12315.1"/>
    <property type="molecule type" value="Genomic_DNA"/>
</dbReference>
<dbReference type="SFLD" id="SFLDG01014">
    <property type="entry name" value="Terpene_Cyclase_Like_1_N-term"/>
    <property type="match status" value="1"/>
</dbReference>
<dbReference type="Pfam" id="PF01397">
    <property type="entry name" value="Terpene_synth"/>
    <property type="match status" value="1"/>
</dbReference>
<sequence length="635" mass="72983">MYIISGQPLNFSDVFGYTSASSAARRGLPMNSCTRISSIKENISKLGDANFEHMTCGFEVVFPALLERAKRLGIDGIPYDAPVVQEICAVRDRKMERVPKESLLYNLEGLENLDWPKILKLQTPKGSIFASPAATSFAVVETKDENCLKFIRYVVNKFNGGAPTVYPVDIFARLWAVDHLQRLGISRFFEPEIRNCLDHVDSYWTQKGVFSARGSEFCDTDDTSMGFRLLRLHGYNISPDALSNFKKDNEFTFSPSQIFNLYRASEVQFPGEIILEEAREFSYNVLQERLEKSQLLDNCLISKHLPNEIKNGLDVPWYASLPRVEARFYIENYGVDDIWIGKSLYRMPEINNETYLELAKLDYNRCQAQHQIEWNHTQKWYEDSNLEEFGISKKDLLLVFFLATASIFEPEKSGERTAWVKSQILSNILLTYYFIKEAKSSDQTTTEFGKNISNIGRDTKGYKNVQRIISILFEALTEFKKDAKHQISTDISDLLHEAWGAWLKKLGEGAEDQAQEVELLVRIINICGGRIASKDILCHQEYKTLSELTNKICHQLQKFENEKVIGMEGKKAKYREIERDIQLLVQFVLQDSPAGISKDIKQTFFVVVKTFYYRAYFTAEQIENHVSKVLFEQVG</sequence>
<dbReference type="GO" id="GO:0000287">
    <property type="term" value="F:magnesium ion binding"/>
    <property type="evidence" value="ECO:0007669"/>
    <property type="project" value="TreeGrafter"/>
</dbReference>
<keyword evidence="3" id="KW-1185">Reference proteome</keyword>
<dbReference type="PANTHER" id="PTHR31739">
    <property type="entry name" value="ENT-COPALYL DIPHOSPHATE SYNTHASE, CHLOROPLASTIC"/>
    <property type="match status" value="1"/>
</dbReference>
<dbReference type="FunFam" id="1.50.10.130:FF:000002">
    <property type="entry name" value="Ent-copalyl diphosphate synthase, chloroplastic"/>
    <property type="match status" value="1"/>
</dbReference>
<dbReference type="STRING" id="429701.A0A2G9H485"/>
<dbReference type="InterPro" id="IPR050148">
    <property type="entry name" value="Terpene_synthase-like"/>
</dbReference>
<dbReference type="Gene3D" id="1.50.10.160">
    <property type="match status" value="1"/>
</dbReference>
<dbReference type="Proteomes" id="UP000231279">
    <property type="component" value="Unassembled WGS sequence"/>
</dbReference>
<gene>
    <name evidence="2" type="ORF">CDL12_15078</name>
</gene>
<dbReference type="GO" id="GO:0010333">
    <property type="term" value="F:terpene synthase activity"/>
    <property type="evidence" value="ECO:0007669"/>
    <property type="project" value="InterPro"/>
</dbReference>
<evidence type="ECO:0000313" key="3">
    <source>
        <dbReference type="Proteomes" id="UP000231279"/>
    </source>
</evidence>
<dbReference type="OrthoDB" id="2343925at2759"/>
<accession>A0A2G9H485</accession>
<dbReference type="Gene3D" id="1.50.10.130">
    <property type="entry name" value="Terpene synthase, N-terminal domain"/>
    <property type="match status" value="1"/>
</dbReference>
<dbReference type="SFLD" id="SFLDG01605">
    <property type="entry name" value="Terpene_Cyclase_Like_1_N-term"/>
    <property type="match status" value="1"/>
</dbReference>
<dbReference type="AlphaFoldDB" id="A0A2G9H485"/>
<dbReference type="InterPro" id="IPR008930">
    <property type="entry name" value="Terpenoid_cyclase/PrenylTrfase"/>
</dbReference>
<keyword evidence="2" id="KW-0456">Lyase</keyword>
<protein>
    <submittedName>
        <fullName evidence="2">Copal-8-ol diphosphate hydratase</fullName>
        <ecNumber evidence="2">4.2.1.133</ecNumber>
    </submittedName>
</protein>
<evidence type="ECO:0000313" key="2">
    <source>
        <dbReference type="EMBL" id="PIN12315.1"/>
    </source>
</evidence>
<comment type="caution">
    <text evidence="2">The sequence shown here is derived from an EMBL/GenBank/DDBJ whole genome shotgun (WGS) entry which is preliminary data.</text>
</comment>
<dbReference type="SUPFAM" id="SSF48576">
    <property type="entry name" value="Terpenoid synthases"/>
    <property type="match status" value="1"/>
</dbReference>
<organism evidence="2 3">
    <name type="scientific">Handroanthus impetiginosus</name>
    <dbReference type="NCBI Taxonomy" id="429701"/>
    <lineage>
        <taxon>Eukaryota</taxon>
        <taxon>Viridiplantae</taxon>
        <taxon>Streptophyta</taxon>
        <taxon>Embryophyta</taxon>
        <taxon>Tracheophyta</taxon>
        <taxon>Spermatophyta</taxon>
        <taxon>Magnoliopsida</taxon>
        <taxon>eudicotyledons</taxon>
        <taxon>Gunneridae</taxon>
        <taxon>Pentapetalae</taxon>
        <taxon>asterids</taxon>
        <taxon>lamiids</taxon>
        <taxon>Lamiales</taxon>
        <taxon>Bignoniaceae</taxon>
        <taxon>Crescentiina</taxon>
        <taxon>Tabebuia alliance</taxon>
        <taxon>Handroanthus</taxon>
    </lineage>
</organism>
<dbReference type="SUPFAM" id="SSF48239">
    <property type="entry name" value="Terpenoid cyclases/Protein prenyltransferases"/>
    <property type="match status" value="1"/>
</dbReference>
<dbReference type="PANTHER" id="PTHR31739:SF30">
    <property type="entry name" value="COPAL-8-OL DIPHOSPHATE HYDRATASE, CHLOROPLASTIC"/>
    <property type="match status" value="1"/>
</dbReference>
<feature type="domain" description="Terpene synthase N-terminal" evidence="1">
    <location>
        <begin position="114"/>
        <end position="312"/>
    </location>
</feature>
<dbReference type="GO" id="GO:0009507">
    <property type="term" value="C:chloroplast"/>
    <property type="evidence" value="ECO:0007669"/>
    <property type="project" value="TreeGrafter"/>
</dbReference>
<dbReference type="Gene3D" id="1.10.600.10">
    <property type="entry name" value="Farnesyl Diphosphate Synthase"/>
    <property type="match status" value="1"/>
</dbReference>
<dbReference type="InterPro" id="IPR008949">
    <property type="entry name" value="Isoprenoid_synthase_dom_sf"/>
</dbReference>